<reference evidence="2" key="1">
    <citation type="journal article" date="2020" name="Stud. Mycol.">
        <title>101 Dothideomycetes genomes: a test case for predicting lifestyles and emergence of pathogens.</title>
        <authorList>
            <person name="Haridas S."/>
            <person name="Albert R."/>
            <person name="Binder M."/>
            <person name="Bloem J."/>
            <person name="Labutti K."/>
            <person name="Salamov A."/>
            <person name="Andreopoulos B."/>
            <person name="Baker S."/>
            <person name="Barry K."/>
            <person name="Bills G."/>
            <person name="Bluhm B."/>
            <person name="Cannon C."/>
            <person name="Castanera R."/>
            <person name="Culley D."/>
            <person name="Daum C."/>
            <person name="Ezra D."/>
            <person name="Gonzalez J."/>
            <person name="Henrissat B."/>
            <person name="Kuo A."/>
            <person name="Liang C."/>
            <person name="Lipzen A."/>
            <person name="Lutzoni F."/>
            <person name="Magnuson J."/>
            <person name="Mondo S."/>
            <person name="Nolan M."/>
            <person name="Ohm R."/>
            <person name="Pangilinan J."/>
            <person name="Park H.-J."/>
            <person name="Ramirez L."/>
            <person name="Alfaro M."/>
            <person name="Sun H."/>
            <person name="Tritt A."/>
            <person name="Yoshinaga Y."/>
            <person name="Zwiers L.-H."/>
            <person name="Turgeon B."/>
            <person name="Goodwin S."/>
            <person name="Spatafora J."/>
            <person name="Crous P."/>
            <person name="Grigoriev I."/>
        </authorList>
    </citation>
    <scope>NUCLEOTIDE SEQUENCE</scope>
    <source>
        <strain evidence="2">CBS 627.86</strain>
    </source>
</reference>
<accession>A0A6A5ZC38</accession>
<keyword evidence="3" id="KW-1185">Reference proteome</keyword>
<dbReference type="Proteomes" id="UP000799770">
    <property type="component" value="Unassembled WGS sequence"/>
</dbReference>
<dbReference type="AlphaFoldDB" id="A0A6A5ZC38"/>
<gene>
    <name evidence="2" type="ORF">BDV96DRAFT_597978</name>
</gene>
<evidence type="ECO:0000256" key="1">
    <source>
        <dbReference type="SAM" id="MobiDB-lite"/>
    </source>
</evidence>
<name>A0A6A5ZC38_9PLEO</name>
<dbReference type="EMBL" id="ML977319">
    <property type="protein sequence ID" value="KAF2117032.1"/>
    <property type="molecule type" value="Genomic_DNA"/>
</dbReference>
<evidence type="ECO:0000313" key="3">
    <source>
        <dbReference type="Proteomes" id="UP000799770"/>
    </source>
</evidence>
<organism evidence="2 3">
    <name type="scientific">Lophiotrema nucula</name>
    <dbReference type="NCBI Taxonomy" id="690887"/>
    <lineage>
        <taxon>Eukaryota</taxon>
        <taxon>Fungi</taxon>
        <taxon>Dikarya</taxon>
        <taxon>Ascomycota</taxon>
        <taxon>Pezizomycotina</taxon>
        <taxon>Dothideomycetes</taxon>
        <taxon>Pleosporomycetidae</taxon>
        <taxon>Pleosporales</taxon>
        <taxon>Lophiotremataceae</taxon>
        <taxon>Lophiotrema</taxon>
    </lineage>
</organism>
<feature type="region of interest" description="Disordered" evidence="1">
    <location>
        <begin position="19"/>
        <end position="104"/>
    </location>
</feature>
<dbReference type="OrthoDB" id="529205at2759"/>
<protein>
    <submittedName>
        <fullName evidence="2">Uncharacterized protein</fullName>
    </submittedName>
</protein>
<feature type="compositionally biased region" description="Basic and acidic residues" evidence="1">
    <location>
        <begin position="32"/>
        <end position="67"/>
    </location>
</feature>
<evidence type="ECO:0000313" key="2">
    <source>
        <dbReference type="EMBL" id="KAF2117032.1"/>
    </source>
</evidence>
<feature type="compositionally biased region" description="Basic and acidic residues" evidence="1">
    <location>
        <begin position="75"/>
        <end position="104"/>
    </location>
</feature>
<proteinExistence type="predicted"/>
<sequence length="104" mass="11839">MRARLPYSTLRPIRTPALSTRRAFTAGPQLLLKEDADRDGHDVEQKKNEQLEKQEKGEGHWHEELASHGESNIAADKEKVNDHDSHMDKLQNETAKKGEDGKLE</sequence>